<dbReference type="PROSITE" id="PS52029">
    <property type="entry name" value="LD_TPASE"/>
    <property type="match status" value="1"/>
</dbReference>
<comment type="caution">
    <text evidence="8">The sequence shown here is derived from an EMBL/GenBank/DDBJ whole genome shotgun (WGS) entry which is preliminary data.</text>
</comment>
<keyword evidence="2" id="KW-0808">Transferase</keyword>
<dbReference type="OrthoDB" id="177750at2"/>
<accession>A0A0R2D1A3</accession>
<dbReference type="GO" id="GO:0018104">
    <property type="term" value="P:peptidoglycan-protein cross-linking"/>
    <property type="evidence" value="ECO:0007669"/>
    <property type="project" value="TreeGrafter"/>
</dbReference>
<dbReference type="RefSeq" id="WP_057873934.1">
    <property type="nucleotide sequence ID" value="NZ_AYYI01000036.1"/>
</dbReference>
<feature type="active site" description="Proton donor/acceptor" evidence="6">
    <location>
        <position position="157"/>
    </location>
</feature>
<dbReference type="PANTHER" id="PTHR30582">
    <property type="entry name" value="L,D-TRANSPEPTIDASE"/>
    <property type="match status" value="1"/>
</dbReference>
<evidence type="ECO:0000313" key="9">
    <source>
        <dbReference type="Proteomes" id="UP000051638"/>
    </source>
</evidence>
<keyword evidence="5 6" id="KW-0961">Cell wall biogenesis/degradation</keyword>
<comment type="pathway">
    <text evidence="1 6">Cell wall biogenesis; peptidoglycan biosynthesis.</text>
</comment>
<dbReference type="GO" id="GO:0008360">
    <property type="term" value="P:regulation of cell shape"/>
    <property type="evidence" value="ECO:0007669"/>
    <property type="project" value="UniProtKB-UniRule"/>
</dbReference>
<feature type="active site" description="Nucleophile" evidence="6">
    <location>
        <position position="183"/>
    </location>
</feature>
<dbReference type="STRING" id="1423796.FC24_GL001366"/>
<evidence type="ECO:0000259" key="7">
    <source>
        <dbReference type="PROSITE" id="PS52029"/>
    </source>
</evidence>
<dbReference type="AlphaFoldDB" id="A0A0R2D1A3"/>
<sequence>MKRPDKKHQVLVILVLTAALLGISAHYLSINLPQQHHDEVATAKTKTQRTSVKKAVTPQKKQATIDWRAPSETKPYPDLKQHSHVTLEVAQGKQRVYVKDGKTTLYTMYASTGIKHTTPNGKFAIQAERGKSFYNKKLKEGANYWTSWSGHGVYLFHSVPTTAKGHYKAKEAEKLGTKASHGCVRLTIPDAKWINQHIPYGTKVIVHDP</sequence>
<dbReference type="GO" id="GO:0016740">
    <property type="term" value="F:transferase activity"/>
    <property type="evidence" value="ECO:0007669"/>
    <property type="project" value="UniProtKB-KW"/>
</dbReference>
<dbReference type="PANTHER" id="PTHR30582:SF2">
    <property type="entry name" value="L,D-TRANSPEPTIDASE YCIB-RELATED"/>
    <property type="match status" value="1"/>
</dbReference>
<keyword evidence="4 6" id="KW-0573">Peptidoglycan synthesis</keyword>
<dbReference type="GO" id="GO:0071972">
    <property type="term" value="F:peptidoglycan L,D-transpeptidase activity"/>
    <property type="evidence" value="ECO:0007669"/>
    <property type="project" value="TreeGrafter"/>
</dbReference>
<dbReference type="Proteomes" id="UP000051638">
    <property type="component" value="Unassembled WGS sequence"/>
</dbReference>
<reference evidence="8 9" key="1">
    <citation type="journal article" date="2015" name="Genome Announc.">
        <title>Expanding the biotechnology potential of lactobacilli through comparative genomics of 213 strains and associated genera.</title>
        <authorList>
            <person name="Sun Z."/>
            <person name="Harris H.M."/>
            <person name="McCann A."/>
            <person name="Guo C."/>
            <person name="Argimon S."/>
            <person name="Zhang W."/>
            <person name="Yang X."/>
            <person name="Jeffery I.B."/>
            <person name="Cooney J.C."/>
            <person name="Kagawa T.F."/>
            <person name="Liu W."/>
            <person name="Song Y."/>
            <person name="Salvetti E."/>
            <person name="Wrobel A."/>
            <person name="Rasinkangas P."/>
            <person name="Parkhill J."/>
            <person name="Rea M.C."/>
            <person name="O'Sullivan O."/>
            <person name="Ritari J."/>
            <person name="Douillard F.P."/>
            <person name="Paul Ross R."/>
            <person name="Yang R."/>
            <person name="Briner A.E."/>
            <person name="Felis G.E."/>
            <person name="de Vos W.M."/>
            <person name="Barrangou R."/>
            <person name="Klaenhammer T.R."/>
            <person name="Caufield P.W."/>
            <person name="Cui Y."/>
            <person name="Zhang H."/>
            <person name="O'Toole P.W."/>
        </authorList>
    </citation>
    <scope>NUCLEOTIDE SEQUENCE [LARGE SCALE GENOMIC DNA]</scope>
    <source>
        <strain evidence="8 9">DSM 20253</strain>
    </source>
</reference>
<organism evidence="8 9">
    <name type="scientific">Loigolactobacillus rennini DSM 20253</name>
    <dbReference type="NCBI Taxonomy" id="1423796"/>
    <lineage>
        <taxon>Bacteria</taxon>
        <taxon>Bacillati</taxon>
        <taxon>Bacillota</taxon>
        <taxon>Bacilli</taxon>
        <taxon>Lactobacillales</taxon>
        <taxon>Lactobacillaceae</taxon>
        <taxon>Loigolactobacillus</taxon>
    </lineage>
</organism>
<evidence type="ECO:0000256" key="3">
    <source>
        <dbReference type="ARBA" id="ARBA00022960"/>
    </source>
</evidence>
<dbReference type="EMBL" id="AYYI01000036">
    <property type="protein sequence ID" value="KRM97760.1"/>
    <property type="molecule type" value="Genomic_DNA"/>
</dbReference>
<feature type="domain" description="L,D-TPase catalytic" evidence="7">
    <location>
        <begin position="83"/>
        <end position="207"/>
    </location>
</feature>
<evidence type="ECO:0000256" key="6">
    <source>
        <dbReference type="PROSITE-ProRule" id="PRU01373"/>
    </source>
</evidence>
<dbReference type="SUPFAM" id="SSF141523">
    <property type="entry name" value="L,D-transpeptidase catalytic domain-like"/>
    <property type="match status" value="1"/>
</dbReference>
<keyword evidence="9" id="KW-1185">Reference proteome</keyword>
<evidence type="ECO:0000256" key="1">
    <source>
        <dbReference type="ARBA" id="ARBA00004752"/>
    </source>
</evidence>
<proteinExistence type="predicted"/>
<evidence type="ECO:0000313" key="8">
    <source>
        <dbReference type="EMBL" id="KRM97760.1"/>
    </source>
</evidence>
<dbReference type="Gene3D" id="2.40.440.10">
    <property type="entry name" value="L,D-transpeptidase catalytic domain-like"/>
    <property type="match status" value="1"/>
</dbReference>
<dbReference type="Pfam" id="PF03734">
    <property type="entry name" value="YkuD"/>
    <property type="match status" value="1"/>
</dbReference>
<dbReference type="InterPro" id="IPR050979">
    <property type="entry name" value="LD-transpeptidase"/>
</dbReference>
<name>A0A0R2D1A3_9LACO</name>
<dbReference type="GO" id="GO:0071555">
    <property type="term" value="P:cell wall organization"/>
    <property type="evidence" value="ECO:0007669"/>
    <property type="project" value="UniProtKB-UniRule"/>
</dbReference>
<dbReference type="CDD" id="cd16913">
    <property type="entry name" value="YkuD_like"/>
    <property type="match status" value="1"/>
</dbReference>
<evidence type="ECO:0000256" key="5">
    <source>
        <dbReference type="ARBA" id="ARBA00023316"/>
    </source>
</evidence>
<dbReference type="UniPathway" id="UPA00219"/>
<evidence type="ECO:0000256" key="2">
    <source>
        <dbReference type="ARBA" id="ARBA00022679"/>
    </source>
</evidence>
<keyword evidence="3 6" id="KW-0133">Cell shape</keyword>
<dbReference type="PATRIC" id="fig|1423796.3.peg.1393"/>
<dbReference type="InterPro" id="IPR038063">
    <property type="entry name" value="Transpep_catalytic_dom"/>
</dbReference>
<dbReference type="InterPro" id="IPR005490">
    <property type="entry name" value="LD_TPept_cat_dom"/>
</dbReference>
<evidence type="ECO:0000256" key="4">
    <source>
        <dbReference type="ARBA" id="ARBA00022984"/>
    </source>
</evidence>
<protein>
    <recommendedName>
        <fullName evidence="7">L,D-TPase catalytic domain-containing protein</fullName>
    </recommendedName>
</protein>
<gene>
    <name evidence="8" type="ORF">FC24_GL001366</name>
</gene>
<dbReference type="GO" id="GO:0005576">
    <property type="term" value="C:extracellular region"/>
    <property type="evidence" value="ECO:0007669"/>
    <property type="project" value="TreeGrafter"/>
</dbReference>